<organism evidence="1 2">
    <name type="scientific">Clostridium bovifaecis</name>
    <dbReference type="NCBI Taxonomy" id="2184719"/>
    <lineage>
        <taxon>Bacteria</taxon>
        <taxon>Bacillati</taxon>
        <taxon>Bacillota</taxon>
        <taxon>Clostridia</taxon>
        <taxon>Eubacteriales</taxon>
        <taxon>Clostridiaceae</taxon>
        <taxon>Clostridium</taxon>
    </lineage>
</organism>
<dbReference type="Proteomes" id="UP000422764">
    <property type="component" value="Chromosome"/>
</dbReference>
<evidence type="ECO:0000313" key="2">
    <source>
        <dbReference type="Proteomes" id="UP000422764"/>
    </source>
</evidence>
<reference evidence="1 2" key="1">
    <citation type="submission" date="2019-12" db="EMBL/GenBank/DDBJ databases">
        <title>Genome sequenceing of Clostridium bovifaecis.</title>
        <authorList>
            <person name="Yao Y."/>
        </authorList>
    </citation>
    <scope>NUCLEOTIDE SEQUENCE [LARGE SCALE GENOMIC DNA]</scope>
    <source>
        <strain evidence="1 2">BXX</strain>
    </source>
</reference>
<sequence>MYKPTLDYTVSVPINLAKSLEGKYFVGYADNLTFGMGTSAWARLYNPPNSGVNLHVTVWTVSDVSESPFRAQIWFNANPPGMPQESSLITSANQALCPLPQPRIKLQYASNVTGDPSGGIKAFVRRGQPETTLVDDEQGKFIFSPGGSFLIFLSNPETQQLAASGRIAFGWWEEPIC</sequence>
<proteinExistence type="predicted"/>
<dbReference type="AlphaFoldDB" id="A0A6I6F0P4"/>
<dbReference type="Pfam" id="PF19640">
    <property type="entry name" value="DUF6143"/>
    <property type="match status" value="1"/>
</dbReference>
<evidence type="ECO:0000313" key="1">
    <source>
        <dbReference type="EMBL" id="QGU96806.1"/>
    </source>
</evidence>
<accession>A0A6I6F0P4</accession>
<keyword evidence="2" id="KW-1185">Reference proteome</keyword>
<dbReference type="InterPro" id="IPR046141">
    <property type="entry name" value="DUF6143"/>
</dbReference>
<dbReference type="EMBL" id="CP046522">
    <property type="protein sequence ID" value="QGU96806.1"/>
    <property type="molecule type" value="Genomic_DNA"/>
</dbReference>
<name>A0A6I6F0P4_9CLOT</name>
<gene>
    <name evidence="1" type="ORF">GOM49_06305</name>
</gene>
<protein>
    <submittedName>
        <fullName evidence="1">Uncharacterized protein</fullName>
    </submittedName>
</protein>